<comment type="caution">
    <text evidence="1">The sequence shown here is derived from an EMBL/GenBank/DDBJ whole genome shotgun (WGS) entry which is preliminary data.</text>
</comment>
<protein>
    <submittedName>
        <fullName evidence="1">1830_t:CDS:1</fullName>
    </submittedName>
</protein>
<dbReference type="EMBL" id="CAJVPY010068556">
    <property type="protein sequence ID" value="CAG8826766.1"/>
    <property type="molecule type" value="Genomic_DNA"/>
</dbReference>
<evidence type="ECO:0000313" key="2">
    <source>
        <dbReference type="Proteomes" id="UP000789405"/>
    </source>
</evidence>
<proteinExistence type="predicted"/>
<dbReference type="AlphaFoldDB" id="A0A9N9KER8"/>
<name>A0A9N9KER8_9GLOM</name>
<gene>
    <name evidence="1" type="ORF">DERYTH_LOCUS28158</name>
</gene>
<evidence type="ECO:0000313" key="1">
    <source>
        <dbReference type="EMBL" id="CAG8826766.1"/>
    </source>
</evidence>
<dbReference type="Proteomes" id="UP000789405">
    <property type="component" value="Unassembled WGS sequence"/>
</dbReference>
<feature type="non-terminal residue" evidence="1">
    <location>
        <position position="1"/>
    </location>
</feature>
<organism evidence="1 2">
    <name type="scientific">Dentiscutata erythropus</name>
    <dbReference type="NCBI Taxonomy" id="1348616"/>
    <lineage>
        <taxon>Eukaryota</taxon>
        <taxon>Fungi</taxon>
        <taxon>Fungi incertae sedis</taxon>
        <taxon>Mucoromycota</taxon>
        <taxon>Glomeromycotina</taxon>
        <taxon>Glomeromycetes</taxon>
        <taxon>Diversisporales</taxon>
        <taxon>Gigasporaceae</taxon>
        <taxon>Dentiscutata</taxon>
    </lineage>
</organism>
<reference evidence="1" key="1">
    <citation type="submission" date="2021-06" db="EMBL/GenBank/DDBJ databases">
        <authorList>
            <person name="Kallberg Y."/>
            <person name="Tangrot J."/>
            <person name="Rosling A."/>
        </authorList>
    </citation>
    <scope>NUCLEOTIDE SEQUENCE</scope>
    <source>
        <strain evidence="1">MA453B</strain>
    </source>
</reference>
<sequence length="89" mass="10528">DNRMRSFNMKIFNNELPTLQKLKTRYSLIYKTDKCFRCDLLIEDQAHVFTCENNPSNLNNLKAMKLDEEGMHKNKDEILFLDIIMGLIS</sequence>
<dbReference type="OrthoDB" id="2423333at2759"/>
<keyword evidence="2" id="KW-1185">Reference proteome</keyword>
<accession>A0A9N9KER8</accession>
<feature type="non-terminal residue" evidence="1">
    <location>
        <position position="89"/>
    </location>
</feature>